<dbReference type="PANTHER" id="PTHR12303">
    <property type="entry name" value="CARNOSINE N-METHYLTRANSFERASE"/>
    <property type="match status" value="1"/>
</dbReference>
<accession>A0A6A6Q0V7</accession>
<reference evidence="7" key="1">
    <citation type="journal article" date="2020" name="Stud. Mycol.">
        <title>101 Dothideomycetes genomes: a test case for predicting lifestyles and emergence of pathogens.</title>
        <authorList>
            <person name="Haridas S."/>
            <person name="Albert R."/>
            <person name="Binder M."/>
            <person name="Bloem J."/>
            <person name="Labutti K."/>
            <person name="Salamov A."/>
            <person name="Andreopoulos B."/>
            <person name="Baker S."/>
            <person name="Barry K."/>
            <person name="Bills G."/>
            <person name="Bluhm B."/>
            <person name="Cannon C."/>
            <person name="Castanera R."/>
            <person name="Culley D."/>
            <person name="Daum C."/>
            <person name="Ezra D."/>
            <person name="Gonzalez J."/>
            <person name="Henrissat B."/>
            <person name="Kuo A."/>
            <person name="Liang C."/>
            <person name="Lipzen A."/>
            <person name="Lutzoni F."/>
            <person name="Magnuson J."/>
            <person name="Mondo S."/>
            <person name="Nolan M."/>
            <person name="Ohm R."/>
            <person name="Pangilinan J."/>
            <person name="Park H.-J."/>
            <person name="Ramirez L."/>
            <person name="Alfaro M."/>
            <person name="Sun H."/>
            <person name="Tritt A."/>
            <person name="Yoshinaga Y."/>
            <person name="Zwiers L.-H."/>
            <person name="Turgeon B."/>
            <person name="Goodwin S."/>
            <person name="Spatafora J."/>
            <person name="Crous P."/>
            <person name="Grigoriev I."/>
        </authorList>
    </citation>
    <scope>NUCLEOTIDE SEQUENCE</scope>
    <source>
        <strain evidence="7">CBS 113389</strain>
    </source>
</reference>
<keyword evidence="5" id="KW-0949">S-adenosyl-L-methionine</keyword>
<feature type="compositionally biased region" description="Low complexity" evidence="6">
    <location>
        <begin position="349"/>
        <end position="359"/>
    </location>
</feature>
<dbReference type="InterPro" id="IPR012901">
    <property type="entry name" value="CARME"/>
</dbReference>
<keyword evidence="3" id="KW-0489">Methyltransferase</keyword>
<feature type="region of interest" description="Disordered" evidence="6">
    <location>
        <begin position="1"/>
        <end position="23"/>
    </location>
</feature>
<dbReference type="GO" id="GO:0032259">
    <property type="term" value="P:methylation"/>
    <property type="evidence" value="ECO:0007669"/>
    <property type="project" value="UniProtKB-KW"/>
</dbReference>
<dbReference type="SMART" id="SM01296">
    <property type="entry name" value="N2227"/>
    <property type="match status" value="1"/>
</dbReference>
<name>A0A6A6Q0V7_9PEZI</name>
<dbReference type="GO" id="GO:0030735">
    <property type="term" value="F:carnosine N-methyltransferase activity"/>
    <property type="evidence" value="ECO:0007669"/>
    <property type="project" value="UniProtKB-EC"/>
</dbReference>
<organism evidence="7 8">
    <name type="scientific">Neohortaea acidophila</name>
    <dbReference type="NCBI Taxonomy" id="245834"/>
    <lineage>
        <taxon>Eukaryota</taxon>
        <taxon>Fungi</taxon>
        <taxon>Dikarya</taxon>
        <taxon>Ascomycota</taxon>
        <taxon>Pezizomycotina</taxon>
        <taxon>Dothideomycetes</taxon>
        <taxon>Dothideomycetidae</taxon>
        <taxon>Mycosphaerellales</taxon>
        <taxon>Teratosphaeriaceae</taxon>
        <taxon>Neohortaea</taxon>
    </lineage>
</organism>
<evidence type="ECO:0000313" key="7">
    <source>
        <dbReference type="EMBL" id="KAF2485609.1"/>
    </source>
</evidence>
<evidence type="ECO:0000256" key="5">
    <source>
        <dbReference type="ARBA" id="ARBA00022691"/>
    </source>
</evidence>
<dbReference type="OrthoDB" id="978at2759"/>
<proteinExistence type="inferred from homology"/>
<feature type="region of interest" description="Disordered" evidence="6">
    <location>
        <begin position="333"/>
        <end position="374"/>
    </location>
</feature>
<keyword evidence="8" id="KW-1185">Reference proteome</keyword>
<dbReference type="RefSeq" id="XP_033592178.1">
    <property type="nucleotide sequence ID" value="XM_033729172.1"/>
</dbReference>
<dbReference type="EC" id="2.1.1.22" evidence="2"/>
<evidence type="ECO:0000256" key="3">
    <source>
        <dbReference type="ARBA" id="ARBA00022603"/>
    </source>
</evidence>
<evidence type="ECO:0000256" key="1">
    <source>
        <dbReference type="ARBA" id="ARBA00010086"/>
    </source>
</evidence>
<sequence length="426" mass="47287">MADDGGRESGSSYDASDPLSDPEERRVLSAALDSFRQYRQAAHYNITHLRRLSFYSLPSAHSDILSEPPFSLPSTLSAVDEAIDSNADIAEAILEVGLPAFGLDPADGSWKGQATPNDLDKARSTIRQFYRDWSDEGSAERHAAYSPIFTALSTHLPANRPADRHRQRVLVPGAGLGRLVLDLCLAGYTVEGNEISYHQLLASHYILNYTSTAGQHRLYPWALNFSNHLTRAHQLQAVAIPDVHPATTLETTAADTQSSVHYSERMSMTAGDFCQLYRQAEYEGSFDSVVTCFFIDTAPNIISYIETIKHCLKPGGVWINLGPLLWHFESTPTPAEREKNRQSPHGHSDSTLSTNTNSHHSARGRNEGIGEPGSFELANDEVLALVERFGFEMLEQKPAPETGYIQDPTSMLQNVYRPAFWVARRR</sequence>
<gene>
    <name evidence="7" type="ORF">BDY17DRAFT_108297</name>
</gene>
<dbReference type="PANTHER" id="PTHR12303:SF6">
    <property type="entry name" value="CARNOSINE N-METHYLTRANSFERASE"/>
    <property type="match status" value="1"/>
</dbReference>
<evidence type="ECO:0000256" key="4">
    <source>
        <dbReference type="ARBA" id="ARBA00022679"/>
    </source>
</evidence>
<dbReference type="Pfam" id="PF07942">
    <property type="entry name" value="CARME"/>
    <property type="match status" value="1"/>
</dbReference>
<dbReference type="Gene3D" id="3.40.50.150">
    <property type="entry name" value="Vaccinia Virus protein VP39"/>
    <property type="match status" value="1"/>
</dbReference>
<dbReference type="AlphaFoldDB" id="A0A6A6Q0V7"/>
<evidence type="ECO:0000256" key="6">
    <source>
        <dbReference type="SAM" id="MobiDB-lite"/>
    </source>
</evidence>
<keyword evidence="4" id="KW-0808">Transferase</keyword>
<dbReference type="EMBL" id="MU001633">
    <property type="protein sequence ID" value="KAF2485609.1"/>
    <property type="molecule type" value="Genomic_DNA"/>
</dbReference>
<dbReference type="Proteomes" id="UP000799767">
    <property type="component" value="Unassembled WGS sequence"/>
</dbReference>
<comment type="similarity">
    <text evidence="1">Belongs to the carnosine N-methyltransferase family.</text>
</comment>
<evidence type="ECO:0000313" key="8">
    <source>
        <dbReference type="Proteomes" id="UP000799767"/>
    </source>
</evidence>
<dbReference type="SUPFAM" id="SSF53335">
    <property type="entry name" value="S-adenosyl-L-methionine-dependent methyltransferases"/>
    <property type="match status" value="1"/>
</dbReference>
<dbReference type="GeneID" id="54470174"/>
<evidence type="ECO:0000256" key="2">
    <source>
        <dbReference type="ARBA" id="ARBA00012003"/>
    </source>
</evidence>
<dbReference type="InterPro" id="IPR029063">
    <property type="entry name" value="SAM-dependent_MTases_sf"/>
</dbReference>
<protein>
    <recommendedName>
        <fullName evidence="2">carnosine N-methyltransferase</fullName>
        <ecNumber evidence="2">2.1.1.22</ecNumber>
    </recommendedName>
</protein>